<organism evidence="9 10">
    <name type="scientific">Gordonia paraffinivorans</name>
    <dbReference type="NCBI Taxonomy" id="175628"/>
    <lineage>
        <taxon>Bacteria</taxon>
        <taxon>Bacillati</taxon>
        <taxon>Actinomycetota</taxon>
        <taxon>Actinomycetes</taxon>
        <taxon>Mycobacteriales</taxon>
        <taxon>Gordoniaceae</taxon>
        <taxon>Gordonia</taxon>
    </lineage>
</organism>
<keyword evidence="3 7" id="KW-0812">Transmembrane</keyword>
<feature type="transmembrane region" description="Helical" evidence="7">
    <location>
        <begin position="90"/>
        <end position="111"/>
    </location>
</feature>
<dbReference type="GeneID" id="60749972"/>
<protein>
    <submittedName>
        <fullName evidence="9">Predicted membrane protein</fullName>
    </submittedName>
</protein>
<dbReference type="PANTHER" id="PTHR30509:SF9">
    <property type="entry name" value="MULTIDRUG RESISTANCE PROTEIN MDTO"/>
    <property type="match status" value="1"/>
</dbReference>
<gene>
    <name evidence="9" type="ORF">NCTC8139_01964</name>
</gene>
<proteinExistence type="inferred from homology"/>
<feature type="transmembrane region" description="Helical" evidence="7">
    <location>
        <begin position="44"/>
        <end position="61"/>
    </location>
</feature>
<feature type="transmembrane region" description="Helical" evidence="7">
    <location>
        <begin position="313"/>
        <end position="333"/>
    </location>
</feature>
<accession>A0ABD7V297</accession>
<evidence type="ECO:0000256" key="4">
    <source>
        <dbReference type="ARBA" id="ARBA00022989"/>
    </source>
</evidence>
<dbReference type="InterPro" id="IPR049453">
    <property type="entry name" value="Memb_transporter_dom"/>
</dbReference>
<evidence type="ECO:0000256" key="2">
    <source>
        <dbReference type="ARBA" id="ARBA00022475"/>
    </source>
</evidence>
<evidence type="ECO:0000313" key="10">
    <source>
        <dbReference type="Proteomes" id="UP000360750"/>
    </source>
</evidence>
<evidence type="ECO:0000256" key="1">
    <source>
        <dbReference type="ARBA" id="ARBA00004651"/>
    </source>
</evidence>
<sequence>MIVPSPDRLRTRLRVSRGALAHSVSAAAWRGALEVRRADPTTAVALRVGLAVLIVLVAGGLSGQTEVAGFAALGALASAFLRYEPYPRLAHRLAGVAGLIVASTAFGAMLGVTGAGIWVQVVAVSAAAALVYWLVQVAGITGPGPVVMIFAATGAAGYADTAVAAGHAVAAAAAGGLVGWLVAMAPMLTHPHSPSRIAFARALAAVAEVEQLGADAVPAARAAIDRARDALADTPSRRVDRHVLELLALVDAAKATLDGRRADTAALDDFARLEAELRRVRSDIGTPRVDAAAAGLPASRGRETRKRTTDRRLWSGATRVGVASLVAGGLASACGLSHPLWAILGAVATLQGVNYSHTVQRGIQRLLGNAAGAVLAAAFLAVDPGYWPLAIAAVACQTGAELTVTRNYAAATTFVTGTALLLTAIGNPVGADVAAARVGDTLIGVVIGVALAALTVRADD</sequence>
<dbReference type="PANTHER" id="PTHR30509">
    <property type="entry name" value="P-HYDROXYBENZOIC ACID EFFLUX PUMP SUBUNIT-RELATED"/>
    <property type="match status" value="1"/>
</dbReference>
<dbReference type="GO" id="GO:0005886">
    <property type="term" value="C:plasma membrane"/>
    <property type="evidence" value="ECO:0007669"/>
    <property type="project" value="UniProtKB-SubCell"/>
</dbReference>
<feature type="transmembrane region" description="Helical" evidence="7">
    <location>
        <begin position="407"/>
        <end position="426"/>
    </location>
</feature>
<feature type="transmembrane region" description="Helical" evidence="7">
    <location>
        <begin position="367"/>
        <end position="387"/>
    </location>
</feature>
<dbReference type="Proteomes" id="UP000360750">
    <property type="component" value="Unassembled WGS sequence"/>
</dbReference>
<feature type="transmembrane region" description="Helical" evidence="7">
    <location>
        <begin position="438"/>
        <end position="458"/>
    </location>
</feature>
<dbReference type="AlphaFoldDB" id="A0ABD7V297"/>
<comment type="similarity">
    <text evidence="6">Belongs to the YccS/YhfK family.</text>
</comment>
<name>A0ABD7V297_9ACTN</name>
<dbReference type="Pfam" id="PF13515">
    <property type="entry name" value="FUSC_2"/>
    <property type="match status" value="1"/>
</dbReference>
<evidence type="ECO:0000256" key="6">
    <source>
        <dbReference type="ARBA" id="ARBA00043993"/>
    </source>
</evidence>
<keyword evidence="2" id="KW-1003">Cell membrane</keyword>
<evidence type="ECO:0000313" key="9">
    <source>
        <dbReference type="EMBL" id="VFA88419.1"/>
    </source>
</evidence>
<dbReference type="RefSeq" id="WP_131734160.1">
    <property type="nucleotide sequence ID" value="NZ_CAACYD010000006.1"/>
</dbReference>
<comment type="caution">
    <text evidence="9">The sequence shown here is derived from an EMBL/GenBank/DDBJ whole genome shotgun (WGS) entry which is preliminary data.</text>
</comment>
<keyword evidence="5 7" id="KW-0472">Membrane</keyword>
<feature type="domain" description="Integral membrane bound transporter" evidence="8">
    <location>
        <begin position="327"/>
        <end position="450"/>
    </location>
</feature>
<feature type="transmembrane region" description="Helical" evidence="7">
    <location>
        <begin position="165"/>
        <end position="188"/>
    </location>
</feature>
<keyword evidence="4 7" id="KW-1133">Transmembrane helix</keyword>
<reference evidence="9 10" key="1">
    <citation type="submission" date="2019-02" db="EMBL/GenBank/DDBJ databases">
        <authorList>
            <consortium name="Pathogen Informatics"/>
        </authorList>
    </citation>
    <scope>NUCLEOTIDE SEQUENCE [LARGE SCALE GENOMIC DNA]</scope>
    <source>
        <strain evidence="9 10">3012STDY6756503</strain>
    </source>
</reference>
<dbReference type="EMBL" id="CAACYD010000006">
    <property type="protein sequence ID" value="VFA88419.1"/>
    <property type="molecule type" value="Genomic_DNA"/>
</dbReference>
<evidence type="ECO:0000259" key="8">
    <source>
        <dbReference type="Pfam" id="PF13515"/>
    </source>
</evidence>
<comment type="subcellular location">
    <subcellularLocation>
        <location evidence="1">Cell membrane</location>
        <topology evidence="1">Multi-pass membrane protein</topology>
    </subcellularLocation>
</comment>
<evidence type="ECO:0000256" key="5">
    <source>
        <dbReference type="ARBA" id="ARBA00023136"/>
    </source>
</evidence>
<evidence type="ECO:0000256" key="7">
    <source>
        <dbReference type="SAM" id="Phobius"/>
    </source>
</evidence>
<evidence type="ECO:0000256" key="3">
    <source>
        <dbReference type="ARBA" id="ARBA00022692"/>
    </source>
</evidence>